<dbReference type="AlphaFoldDB" id="A0A9E8LUZ8"/>
<evidence type="ECO:0000313" key="2">
    <source>
        <dbReference type="EMBL" id="WAA09641.1"/>
    </source>
</evidence>
<dbReference type="GO" id="GO:1901135">
    <property type="term" value="P:carbohydrate derivative metabolic process"/>
    <property type="evidence" value="ECO:0007669"/>
    <property type="project" value="InterPro"/>
</dbReference>
<dbReference type="Gene3D" id="3.40.50.10490">
    <property type="entry name" value="Glucose-6-phosphate isomerase like protein, domain 1"/>
    <property type="match status" value="1"/>
</dbReference>
<dbReference type="Pfam" id="PF10740">
    <property type="entry name" value="DUF2529"/>
    <property type="match status" value="1"/>
</dbReference>
<dbReference type="RefSeq" id="WP_275417422.1">
    <property type="nucleotide sequence ID" value="NZ_CP106878.1"/>
</dbReference>
<evidence type="ECO:0000259" key="1">
    <source>
        <dbReference type="Pfam" id="PF10740"/>
    </source>
</evidence>
<dbReference type="InterPro" id="IPR046348">
    <property type="entry name" value="SIS_dom_sf"/>
</dbReference>
<keyword evidence="3" id="KW-1185">Reference proteome</keyword>
<organism evidence="2 3">
    <name type="scientific">Fervidibacillus albus</name>
    <dbReference type="NCBI Taxonomy" id="2980026"/>
    <lineage>
        <taxon>Bacteria</taxon>
        <taxon>Bacillati</taxon>
        <taxon>Bacillota</taxon>
        <taxon>Bacilli</taxon>
        <taxon>Bacillales</taxon>
        <taxon>Bacillaceae</taxon>
        <taxon>Fervidibacillus</taxon>
    </lineage>
</organism>
<gene>
    <name evidence="2" type="ORF">OE104_14140</name>
</gene>
<evidence type="ECO:0000313" key="3">
    <source>
        <dbReference type="Proteomes" id="UP001164718"/>
    </source>
</evidence>
<dbReference type="GO" id="GO:0097367">
    <property type="term" value="F:carbohydrate derivative binding"/>
    <property type="evidence" value="ECO:0007669"/>
    <property type="project" value="InterPro"/>
</dbReference>
<dbReference type="KEGG" id="faf:OE104_14140"/>
<dbReference type="SUPFAM" id="SSF53697">
    <property type="entry name" value="SIS domain"/>
    <property type="match status" value="1"/>
</dbReference>
<sequence>MEKIFTTQLIGKLKKIEEQEQEAVEDGARLLSQALVGDGNIYIYAQNEMAGVFYTSAFGQEPLQRVKRLTDETVDDLSPADRGILFSRTAEDEGMLRIAHMLRNKQIPFIIVCSPGEKTQDLDELADVIIRLHSEKGLVPSLNGEKTGYPDTIAALFVYHHLKLLIEEMMEDYE</sequence>
<proteinExistence type="predicted"/>
<feature type="domain" description="DUF2529" evidence="1">
    <location>
        <begin position="1"/>
        <end position="170"/>
    </location>
</feature>
<name>A0A9E8LUZ8_9BACI</name>
<dbReference type="InterPro" id="IPR019676">
    <property type="entry name" value="DUF2529"/>
</dbReference>
<dbReference type="Proteomes" id="UP001164718">
    <property type="component" value="Chromosome"/>
</dbReference>
<dbReference type="EMBL" id="CP106878">
    <property type="protein sequence ID" value="WAA09641.1"/>
    <property type="molecule type" value="Genomic_DNA"/>
</dbReference>
<reference evidence="2" key="1">
    <citation type="submission" date="2022-09" db="EMBL/GenBank/DDBJ databases">
        <title>Complete Genomes of Fervidibacillus albus and Fervidibacillus halotolerans isolated from tidal flat sediments.</title>
        <authorList>
            <person name="Kwon K.K."/>
            <person name="Yang S.-H."/>
            <person name="Park M.J."/>
            <person name="Oh H.-M."/>
        </authorList>
    </citation>
    <scope>NUCLEOTIDE SEQUENCE</scope>
    <source>
        <strain evidence="2">MEBiC13591</strain>
    </source>
</reference>
<accession>A0A9E8LUZ8</accession>
<protein>
    <submittedName>
        <fullName evidence="2">DUF2529 domain-containing protein</fullName>
    </submittedName>
</protein>